<evidence type="ECO:0008006" key="4">
    <source>
        <dbReference type="Google" id="ProtNLM"/>
    </source>
</evidence>
<evidence type="ECO:0000313" key="3">
    <source>
        <dbReference type="Proteomes" id="UP000076738"/>
    </source>
</evidence>
<evidence type="ECO:0000313" key="2">
    <source>
        <dbReference type="EMBL" id="KZO92008.1"/>
    </source>
</evidence>
<reference evidence="2 3" key="1">
    <citation type="journal article" date="2016" name="Mol. Biol. Evol.">
        <title>Comparative Genomics of Early-Diverging Mushroom-Forming Fungi Provides Insights into the Origins of Lignocellulose Decay Capabilities.</title>
        <authorList>
            <person name="Nagy L.G."/>
            <person name="Riley R."/>
            <person name="Tritt A."/>
            <person name="Adam C."/>
            <person name="Daum C."/>
            <person name="Floudas D."/>
            <person name="Sun H."/>
            <person name="Yadav J.S."/>
            <person name="Pangilinan J."/>
            <person name="Larsson K.H."/>
            <person name="Matsuura K."/>
            <person name="Barry K."/>
            <person name="Labutti K."/>
            <person name="Kuo R."/>
            <person name="Ohm R.A."/>
            <person name="Bhattacharya S.S."/>
            <person name="Shirouzu T."/>
            <person name="Yoshinaga Y."/>
            <person name="Martin F.M."/>
            <person name="Grigoriev I.V."/>
            <person name="Hibbett D.S."/>
        </authorList>
    </citation>
    <scope>NUCLEOTIDE SEQUENCE [LARGE SCALE GENOMIC DNA]</scope>
    <source>
        <strain evidence="2 3">TUFC12733</strain>
    </source>
</reference>
<organism evidence="2 3">
    <name type="scientific">Calocera viscosa (strain TUFC12733)</name>
    <dbReference type="NCBI Taxonomy" id="1330018"/>
    <lineage>
        <taxon>Eukaryota</taxon>
        <taxon>Fungi</taxon>
        <taxon>Dikarya</taxon>
        <taxon>Basidiomycota</taxon>
        <taxon>Agaricomycotina</taxon>
        <taxon>Dacrymycetes</taxon>
        <taxon>Dacrymycetales</taxon>
        <taxon>Dacrymycetaceae</taxon>
        <taxon>Calocera</taxon>
    </lineage>
</organism>
<proteinExistence type="predicted"/>
<dbReference type="PANTHER" id="PTHR21310">
    <property type="entry name" value="AMINOGLYCOSIDE PHOSPHOTRANSFERASE-RELATED-RELATED"/>
    <property type="match status" value="1"/>
</dbReference>
<dbReference type="PANTHER" id="PTHR21310:SF15">
    <property type="entry name" value="AMINOGLYCOSIDE PHOSPHOTRANSFERASE DOMAIN-CONTAINING PROTEIN"/>
    <property type="match status" value="1"/>
</dbReference>
<feature type="region of interest" description="Disordered" evidence="1">
    <location>
        <begin position="417"/>
        <end position="456"/>
    </location>
</feature>
<sequence length="491" mass="55712">MSGSTMPVPLYRGTPVCFDNDAWTALRPTNIPFPRKCEMLSTMLFNGTAIISKHRNEERYEESQICEADIHAQIPEAPHAPAALRLAFFRPQMQKAQLDFAHEVMTLHYLREQHMFPVPIVYAYCTNKACLDEQFIVMGHGDGVPLDEVWSQLSDQGKEHFVSSLAGLVFRLSLVKTEGVGGLLWSRHGHLSLGMLSRLAERREREESVTRKAPPTRSFSDKEGYNPETVSPFVQSAQAMAPLITGVLALFEPASTPYCLVPGPHTLTARSIMVKADGPLAGQITAIRNWEGINFLPMWMLAKNLNNTLGAQFADWDNKFHEDVNKLYLSMEGRRIATLMDLLAPEYDILREMVDAIQSGSYEQIDQWYERHKPEYDRRYNEAGKSPEHFWWALPAREAGLWLSDRSGAGEDIWPGTSSDADHFEPDCRTINPTAPHDTYEPRRERDRRSTVEEQTLLARTSTTQPFALGTKTRLWQHVSYNAILPLPMPI</sequence>
<dbReference type="EMBL" id="KV417315">
    <property type="protein sequence ID" value="KZO92008.1"/>
    <property type="molecule type" value="Genomic_DNA"/>
</dbReference>
<name>A0A167HUX5_CALVF</name>
<accession>A0A167HUX5</accession>
<gene>
    <name evidence="2" type="ORF">CALVIDRAFT_586822</name>
</gene>
<dbReference type="STRING" id="1330018.A0A167HUX5"/>
<protein>
    <recommendedName>
        <fullName evidence="4">Aminoglycoside phosphotransferase domain-containing protein</fullName>
    </recommendedName>
</protein>
<dbReference type="OrthoDB" id="2831558at2759"/>
<feature type="region of interest" description="Disordered" evidence="1">
    <location>
        <begin position="204"/>
        <end position="224"/>
    </location>
</feature>
<dbReference type="InterPro" id="IPR051678">
    <property type="entry name" value="AGP_Transferase"/>
</dbReference>
<keyword evidence="3" id="KW-1185">Reference proteome</keyword>
<dbReference type="Gene3D" id="3.30.200.20">
    <property type="entry name" value="Phosphorylase Kinase, domain 1"/>
    <property type="match status" value="1"/>
</dbReference>
<evidence type="ECO:0000256" key="1">
    <source>
        <dbReference type="SAM" id="MobiDB-lite"/>
    </source>
</evidence>
<dbReference type="AlphaFoldDB" id="A0A167HUX5"/>
<dbReference type="Proteomes" id="UP000076738">
    <property type="component" value="Unassembled WGS sequence"/>
</dbReference>
<feature type="compositionally biased region" description="Basic and acidic residues" evidence="1">
    <location>
        <begin position="438"/>
        <end position="452"/>
    </location>
</feature>